<dbReference type="PANTHER" id="PTHR23288:SF17">
    <property type="entry name" value="RNA POLYMERASE II ELONGATION FACTOR ELL"/>
    <property type="match status" value="1"/>
</dbReference>
<name>A0AAW1L6S5_POPJA</name>
<comment type="caution">
    <text evidence="3">The sequence shown here is derived from an EMBL/GenBank/DDBJ whole genome shotgun (WGS) entry which is preliminary data.</text>
</comment>
<dbReference type="InterPro" id="IPR042065">
    <property type="entry name" value="E3_ELL-like"/>
</dbReference>
<feature type="compositionally biased region" description="Basic and acidic residues" evidence="1">
    <location>
        <begin position="103"/>
        <end position="116"/>
    </location>
</feature>
<protein>
    <submittedName>
        <fullName evidence="3">RNA polymerase II elongation factor ELL</fullName>
    </submittedName>
</protein>
<dbReference type="GO" id="GO:0032968">
    <property type="term" value="P:positive regulation of transcription elongation by RNA polymerase II"/>
    <property type="evidence" value="ECO:0007669"/>
    <property type="project" value="TreeGrafter"/>
</dbReference>
<sequence length="388" mass="43571">MLQFVLSALYMGIYNKFSKNPTIKFLGTEGQLCFPIQQNESKSFKFSMSSTADMEGPGGSFECVQQSGPPRGSLQALGAIPYKIRIHASDDVYETTRMRMTEAEENHKNKCTREIKPNQTDIGRKVKVKQTPTSSSSSSSSSSALQSRYRRDIQLPRDNIAAKPSYQPNNVPSKPTVKEGPFHSNGLSNGLGNNHVSSTRPKPLMPDIARRPLKERLIHLLALRPYKKPEIIERLTKEGLREKNGVTSVLKQVAFLKDNAYHLNRAMWNDVHENWPFYTESEKQTLKRRKPQNLTPPDSSDGGSSGSGHSPTSTHPGSPPPTITLPKRPNYYDANDGLPSKRIRISRVPTKFTENEKNPPLHLFLAYLPSSPKTRRTHRYTNRGTTTT</sequence>
<dbReference type="AlphaFoldDB" id="A0AAW1L6S5"/>
<dbReference type="GO" id="GO:0042795">
    <property type="term" value="P:snRNA transcription by RNA polymerase II"/>
    <property type="evidence" value="ECO:0007669"/>
    <property type="project" value="TreeGrafter"/>
</dbReference>
<dbReference type="GO" id="GO:0000987">
    <property type="term" value="F:cis-regulatory region sequence-specific DNA binding"/>
    <property type="evidence" value="ECO:0007669"/>
    <property type="project" value="TreeGrafter"/>
</dbReference>
<keyword evidence="3" id="KW-0648">Protein biosynthesis</keyword>
<dbReference type="PANTHER" id="PTHR23288">
    <property type="entry name" value="OCCLUDIN AND RNA POLYMERASE II ELONGATION FACTOR ELL"/>
    <property type="match status" value="1"/>
</dbReference>
<feature type="region of interest" description="Disordered" evidence="1">
    <location>
        <begin position="103"/>
        <end position="206"/>
    </location>
</feature>
<evidence type="ECO:0000256" key="1">
    <source>
        <dbReference type="SAM" id="MobiDB-lite"/>
    </source>
</evidence>
<dbReference type="SUPFAM" id="SSF46785">
    <property type="entry name" value="Winged helix' DNA-binding domain"/>
    <property type="match status" value="1"/>
</dbReference>
<evidence type="ECO:0000313" key="3">
    <source>
        <dbReference type="EMBL" id="KAK9730045.1"/>
    </source>
</evidence>
<dbReference type="InterPro" id="IPR019464">
    <property type="entry name" value="ELL_N"/>
</dbReference>
<dbReference type="GO" id="GO:0008023">
    <property type="term" value="C:transcription elongation factor complex"/>
    <property type="evidence" value="ECO:0007669"/>
    <property type="project" value="InterPro"/>
</dbReference>
<organism evidence="3 4">
    <name type="scientific">Popillia japonica</name>
    <name type="common">Japanese beetle</name>
    <dbReference type="NCBI Taxonomy" id="7064"/>
    <lineage>
        <taxon>Eukaryota</taxon>
        <taxon>Metazoa</taxon>
        <taxon>Ecdysozoa</taxon>
        <taxon>Arthropoda</taxon>
        <taxon>Hexapoda</taxon>
        <taxon>Insecta</taxon>
        <taxon>Pterygota</taxon>
        <taxon>Neoptera</taxon>
        <taxon>Endopterygota</taxon>
        <taxon>Coleoptera</taxon>
        <taxon>Polyphaga</taxon>
        <taxon>Scarabaeiformia</taxon>
        <taxon>Scarabaeidae</taxon>
        <taxon>Rutelinae</taxon>
        <taxon>Popillia</taxon>
    </lineage>
</organism>
<proteinExistence type="predicted"/>
<dbReference type="GO" id="GO:0006368">
    <property type="term" value="P:transcription elongation by RNA polymerase II"/>
    <property type="evidence" value="ECO:0007669"/>
    <property type="project" value="InterPro"/>
</dbReference>
<gene>
    <name evidence="3" type="ORF">QE152_g15545</name>
</gene>
<dbReference type="InterPro" id="IPR031176">
    <property type="entry name" value="ELL/occludin"/>
</dbReference>
<keyword evidence="3" id="KW-0251">Elongation factor</keyword>
<dbReference type="InterPro" id="IPR036390">
    <property type="entry name" value="WH_DNA-bd_sf"/>
</dbReference>
<evidence type="ECO:0000313" key="4">
    <source>
        <dbReference type="Proteomes" id="UP001458880"/>
    </source>
</evidence>
<keyword evidence="4" id="KW-1185">Reference proteome</keyword>
<feature type="region of interest" description="Disordered" evidence="1">
    <location>
        <begin position="282"/>
        <end position="338"/>
    </location>
</feature>
<dbReference type="Gene3D" id="1.10.10.2670">
    <property type="entry name" value="E3 ubiquitin-protein ligase"/>
    <property type="match status" value="1"/>
</dbReference>
<reference evidence="3 4" key="1">
    <citation type="journal article" date="2024" name="BMC Genomics">
        <title>De novo assembly and annotation of Popillia japonica's genome with initial clues to its potential as an invasive pest.</title>
        <authorList>
            <person name="Cucini C."/>
            <person name="Boschi S."/>
            <person name="Funari R."/>
            <person name="Cardaioli E."/>
            <person name="Iannotti N."/>
            <person name="Marturano G."/>
            <person name="Paoli F."/>
            <person name="Bruttini M."/>
            <person name="Carapelli A."/>
            <person name="Frati F."/>
            <person name="Nardi F."/>
        </authorList>
    </citation>
    <scope>NUCLEOTIDE SEQUENCE [LARGE SCALE GENOMIC DNA]</scope>
    <source>
        <strain evidence="3">DMR45628</strain>
    </source>
</reference>
<dbReference type="EMBL" id="JASPKY010000154">
    <property type="protein sequence ID" value="KAK9730045.1"/>
    <property type="molecule type" value="Genomic_DNA"/>
</dbReference>
<feature type="compositionally biased region" description="Low complexity" evidence="1">
    <location>
        <begin position="134"/>
        <end position="143"/>
    </location>
</feature>
<feature type="compositionally biased region" description="Low complexity" evidence="1">
    <location>
        <begin position="183"/>
        <end position="198"/>
    </location>
</feature>
<feature type="domain" description="RNA polymerase II elongation factor ELL N-terminal" evidence="2">
    <location>
        <begin position="14"/>
        <end position="294"/>
    </location>
</feature>
<accession>A0AAW1L6S5</accession>
<feature type="compositionally biased region" description="Low complexity" evidence="1">
    <location>
        <begin position="295"/>
        <end position="316"/>
    </location>
</feature>
<evidence type="ECO:0000259" key="2">
    <source>
        <dbReference type="Pfam" id="PF10390"/>
    </source>
</evidence>
<dbReference type="Pfam" id="PF10390">
    <property type="entry name" value="ELL"/>
    <property type="match status" value="1"/>
</dbReference>
<dbReference type="Proteomes" id="UP001458880">
    <property type="component" value="Unassembled WGS sequence"/>
</dbReference>
<dbReference type="GO" id="GO:0003746">
    <property type="term" value="F:translation elongation factor activity"/>
    <property type="evidence" value="ECO:0007669"/>
    <property type="project" value="UniProtKB-KW"/>
</dbReference>